<evidence type="ECO:0000313" key="6">
    <source>
        <dbReference type="Proteomes" id="UP000887566"/>
    </source>
</evidence>
<comment type="similarity">
    <text evidence="2">Belongs to the IL-17 family.</text>
</comment>
<dbReference type="Gene3D" id="2.10.90.10">
    <property type="entry name" value="Cystine-knot cytokines"/>
    <property type="match status" value="1"/>
</dbReference>
<evidence type="ECO:0000256" key="3">
    <source>
        <dbReference type="ARBA" id="ARBA00022525"/>
    </source>
</evidence>
<protein>
    <submittedName>
        <fullName evidence="7">Uncharacterized protein</fullName>
    </submittedName>
</protein>
<proteinExistence type="inferred from homology"/>
<dbReference type="InterPro" id="IPR029034">
    <property type="entry name" value="Cystine-knot_cytokine"/>
</dbReference>
<comment type="subcellular location">
    <subcellularLocation>
        <location evidence="1">Secreted</location>
    </subcellularLocation>
</comment>
<evidence type="ECO:0000256" key="4">
    <source>
        <dbReference type="ARBA" id="ARBA00022729"/>
    </source>
</evidence>
<keyword evidence="6" id="KW-1185">Reference proteome</keyword>
<sequence length="213" mass="23736">MSAYLIILSTVLFAARLTSSDDITAADSLSEAALIEAIECISLYPQQKHYRSFSEWINFHNRSNIASIIPSEHTLHLVENYQLQHGDKLTKSAVGDCTTTFDKEIISVDTPLKERALCPFHYTINYNPLRVPAALTQVKCSCDEARHRTIASKIECEPYHYDIRVLLFDTSCQSFVETTESIALACLPVLQPSAAASVGESSLTWPLKARPEV</sequence>
<evidence type="ECO:0000256" key="2">
    <source>
        <dbReference type="ARBA" id="ARBA00007236"/>
    </source>
</evidence>
<dbReference type="GO" id="GO:0005576">
    <property type="term" value="C:extracellular region"/>
    <property type="evidence" value="ECO:0007669"/>
    <property type="project" value="UniProtKB-SubCell"/>
</dbReference>
<keyword evidence="3" id="KW-0964">Secreted</keyword>
<dbReference type="SUPFAM" id="SSF57501">
    <property type="entry name" value="Cystine-knot cytokines"/>
    <property type="match status" value="1"/>
</dbReference>
<keyword evidence="4 5" id="KW-0732">Signal</keyword>
<feature type="chain" id="PRO_5036848600" evidence="5">
    <location>
        <begin position="21"/>
        <end position="213"/>
    </location>
</feature>
<evidence type="ECO:0000313" key="7">
    <source>
        <dbReference type="WBParaSite" id="PSAMB.scaffold2139size29008.g16672.t1"/>
    </source>
</evidence>
<evidence type="ECO:0000256" key="5">
    <source>
        <dbReference type="SAM" id="SignalP"/>
    </source>
</evidence>
<reference evidence="7" key="1">
    <citation type="submission" date="2022-11" db="UniProtKB">
        <authorList>
            <consortium name="WormBaseParasite"/>
        </authorList>
    </citation>
    <scope>IDENTIFICATION</scope>
</reference>
<dbReference type="Proteomes" id="UP000887566">
    <property type="component" value="Unplaced"/>
</dbReference>
<feature type="signal peptide" evidence="5">
    <location>
        <begin position="1"/>
        <end position="20"/>
    </location>
</feature>
<dbReference type="GO" id="GO:0005125">
    <property type="term" value="F:cytokine activity"/>
    <property type="evidence" value="ECO:0007669"/>
    <property type="project" value="InterPro"/>
</dbReference>
<dbReference type="WBParaSite" id="PSAMB.scaffold2139size29008.g16672.t1">
    <property type="protein sequence ID" value="PSAMB.scaffold2139size29008.g16672.t1"/>
    <property type="gene ID" value="PSAMB.scaffold2139size29008.g16672"/>
</dbReference>
<dbReference type="InterPro" id="IPR010345">
    <property type="entry name" value="IL-17_fam"/>
</dbReference>
<evidence type="ECO:0000256" key="1">
    <source>
        <dbReference type="ARBA" id="ARBA00004613"/>
    </source>
</evidence>
<accession>A0A914VLY8</accession>
<dbReference type="AlphaFoldDB" id="A0A914VLY8"/>
<name>A0A914VLY8_9BILA</name>
<dbReference type="Pfam" id="PF06083">
    <property type="entry name" value="IL17"/>
    <property type="match status" value="1"/>
</dbReference>
<organism evidence="6 7">
    <name type="scientific">Plectus sambesii</name>
    <dbReference type="NCBI Taxonomy" id="2011161"/>
    <lineage>
        <taxon>Eukaryota</taxon>
        <taxon>Metazoa</taxon>
        <taxon>Ecdysozoa</taxon>
        <taxon>Nematoda</taxon>
        <taxon>Chromadorea</taxon>
        <taxon>Plectida</taxon>
        <taxon>Plectina</taxon>
        <taxon>Plectoidea</taxon>
        <taxon>Plectidae</taxon>
        <taxon>Plectus</taxon>
    </lineage>
</organism>